<keyword evidence="2 3" id="KW-0732">Signal</keyword>
<feature type="domain" description="Leucine-binding protein" evidence="4">
    <location>
        <begin position="27"/>
        <end position="374"/>
    </location>
</feature>
<dbReference type="Proteomes" id="UP000482155">
    <property type="component" value="Unassembled WGS sequence"/>
</dbReference>
<evidence type="ECO:0000259" key="4">
    <source>
        <dbReference type="Pfam" id="PF13458"/>
    </source>
</evidence>
<dbReference type="AlphaFoldDB" id="A0A6B3SNX0"/>
<evidence type="ECO:0000256" key="2">
    <source>
        <dbReference type="ARBA" id="ARBA00022729"/>
    </source>
</evidence>
<comment type="similarity">
    <text evidence="1">Belongs to the leucine-binding protein family.</text>
</comment>
<dbReference type="CDD" id="cd06329">
    <property type="entry name" value="PBP1_SBP-like"/>
    <property type="match status" value="1"/>
</dbReference>
<dbReference type="EMBL" id="JAAIVB010000048">
    <property type="protein sequence ID" value="NEX62433.1"/>
    <property type="molecule type" value="Genomic_DNA"/>
</dbReference>
<dbReference type="InterPro" id="IPR028082">
    <property type="entry name" value="Peripla_BP_I"/>
</dbReference>
<dbReference type="SUPFAM" id="SSF53822">
    <property type="entry name" value="Periplasmic binding protein-like I"/>
    <property type="match status" value="1"/>
</dbReference>
<accession>A0A6B3SNX0</accession>
<protein>
    <submittedName>
        <fullName evidence="5">Branched-chain amino acid ABC transporter substrate-binding protein</fullName>
    </submittedName>
</protein>
<dbReference type="InterPro" id="IPR028081">
    <property type="entry name" value="Leu-bd"/>
</dbReference>
<evidence type="ECO:0000313" key="6">
    <source>
        <dbReference type="Proteomes" id="UP000482155"/>
    </source>
</evidence>
<evidence type="ECO:0000256" key="1">
    <source>
        <dbReference type="ARBA" id="ARBA00010062"/>
    </source>
</evidence>
<organism evidence="5 6">
    <name type="scientific">Noviherbaspirillum galbum</name>
    <dbReference type="NCBI Taxonomy" id="2709383"/>
    <lineage>
        <taxon>Bacteria</taxon>
        <taxon>Pseudomonadati</taxon>
        <taxon>Pseudomonadota</taxon>
        <taxon>Betaproteobacteria</taxon>
        <taxon>Burkholderiales</taxon>
        <taxon>Oxalobacteraceae</taxon>
        <taxon>Noviherbaspirillum</taxon>
    </lineage>
</organism>
<dbReference type="RefSeq" id="WP_163964674.1">
    <property type="nucleotide sequence ID" value="NZ_JAAIVB010000048.1"/>
</dbReference>
<dbReference type="Pfam" id="PF13458">
    <property type="entry name" value="Peripla_BP_6"/>
    <property type="match status" value="1"/>
</dbReference>
<evidence type="ECO:0000256" key="3">
    <source>
        <dbReference type="SAM" id="SignalP"/>
    </source>
</evidence>
<feature type="chain" id="PRO_5025340781" evidence="3">
    <location>
        <begin position="26"/>
        <end position="413"/>
    </location>
</feature>
<keyword evidence="6" id="KW-1185">Reference proteome</keyword>
<evidence type="ECO:0000313" key="5">
    <source>
        <dbReference type="EMBL" id="NEX62433.1"/>
    </source>
</evidence>
<dbReference type="InterPro" id="IPR051010">
    <property type="entry name" value="BCAA_transport"/>
</dbReference>
<comment type="caution">
    <text evidence="5">The sequence shown here is derived from an EMBL/GenBank/DDBJ whole genome shotgun (WGS) entry which is preliminary data.</text>
</comment>
<sequence>MTFKLTQLTLALAAAAAFSAPAAHAGTVKIAFMDPLSGAFAPIGENALRSWQYVADVANREKWAGDNTFEVTGFDNKGSPQESLTVLKSLIDQGYRYLIQGSGSGAALAIVDAVNKHNERNPGKEIIYINYGAVDPDLTNSKCSFWHFRFDANSDQKMEALTTLLEKDKHAQKVYIIGQNYAFGHQVTRAAKDYLKRKRPDIQIVGDDLHPIGQVKDFSPYVAKIKASGADTVITGNWGADLALLIKAAKDADLKANFYTYYASTKGVPTAMGAAGADRVKYVGYWNVNNDKFAGKDLVEGFKKRFNDDYTVMASYTGIHMLSKAFKEARSADPIKVAYSLEGMKDASLNGDVEMRKSDHQLQQPLYVATWVKANGKDVKFDQENTGYGWKTDAKFDTFVATQPTSCQMKRPG</sequence>
<proteinExistence type="inferred from homology"/>
<feature type="signal peptide" evidence="3">
    <location>
        <begin position="1"/>
        <end position="25"/>
    </location>
</feature>
<name>A0A6B3SNX0_9BURK</name>
<dbReference type="PANTHER" id="PTHR30483">
    <property type="entry name" value="LEUCINE-SPECIFIC-BINDING PROTEIN"/>
    <property type="match status" value="1"/>
</dbReference>
<dbReference type="Gene3D" id="3.40.50.2300">
    <property type="match status" value="2"/>
</dbReference>
<reference evidence="5 6" key="1">
    <citation type="submission" date="2020-02" db="EMBL/GenBank/DDBJ databases">
        <authorList>
            <person name="Kim M.K."/>
        </authorList>
    </citation>
    <scope>NUCLEOTIDE SEQUENCE [LARGE SCALE GENOMIC DNA]</scope>
    <source>
        <strain evidence="5 6">17J57-3</strain>
    </source>
</reference>
<gene>
    <name evidence="5" type="ORF">G3574_15185</name>
</gene>